<protein>
    <submittedName>
        <fullName evidence="2">Uncharacterized protein</fullName>
    </submittedName>
</protein>
<reference evidence="2 3" key="1">
    <citation type="submission" date="2019-07" db="EMBL/GenBank/DDBJ databases">
        <authorList>
            <person name="Duangmal K."/>
            <person name="Teo W.F.A."/>
        </authorList>
    </citation>
    <scope>NUCLEOTIDE SEQUENCE [LARGE SCALE GENOMIC DNA]</scope>
    <source>
        <strain evidence="2 3">TBRC 6029</strain>
    </source>
</reference>
<dbReference type="AlphaFoldDB" id="A0A557ZVP0"/>
<evidence type="ECO:0000256" key="1">
    <source>
        <dbReference type="SAM" id="MobiDB-lite"/>
    </source>
</evidence>
<feature type="compositionally biased region" description="Basic and acidic residues" evidence="1">
    <location>
        <begin position="136"/>
        <end position="152"/>
    </location>
</feature>
<organism evidence="2 3">
    <name type="scientific">Amycolatopsis rhizosphaerae</name>
    <dbReference type="NCBI Taxonomy" id="2053003"/>
    <lineage>
        <taxon>Bacteria</taxon>
        <taxon>Bacillati</taxon>
        <taxon>Actinomycetota</taxon>
        <taxon>Actinomycetes</taxon>
        <taxon>Pseudonocardiales</taxon>
        <taxon>Pseudonocardiaceae</taxon>
        <taxon>Amycolatopsis</taxon>
    </lineage>
</organism>
<dbReference type="OrthoDB" id="3657226at2"/>
<name>A0A557ZVP0_9PSEU</name>
<keyword evidence="3" id="KW-1185">Reference proteome</keyword>
<reference evidence="2 3" key="2">
    <citation type="submission" date="2019-08" db="EMBL/GenBank/DDBJ databases">
        <title>Amycolatopsis acidicola sp. nov., isolated from peat swamp forest soil.</title>
        <authorList>
            <person name="Srisuk N."/>
        </authorList>
    </citation>
    <scope>NUCLEOTIDE SEQUENCE [LARGE SCALE GENOMIC DNA]</scope>
    <source>
        <strain evidence="2 3">TBRC 6029</strain>
    </source>
</reference>
<dbReference type="EMBL" id="VJWX01000782">
    <property type="protein sequence ID" value="TVT16086.1"/>
    <property type="molecule type" value="Genomic_DNA"/>
</dbReference>
<sequence length="281" mass="28218">MGALPNLTSNSLYPPGTITPPPGAELPHEPQGKENGKRQNGAPSPGLSSGLGGMAGSAPALPPGASAPEGQGTQRTAAPALGGASSVAQAFQPPPGGAPPVLGDTKRRGRPVAGRAAEAPAGTSGLGTPPVLSNPHRTEPEKTFTERIAEGRRGRKRRREALAKSEFAAGLPTGASPMLAGRYGMADELVVTPAGEIPAALRAPEPSASTVSISDAHARPVVHADRAVRSSRPSALPAEEKAAVTDDSAFEVETPGGPLVAAGRPEQPYRAEPSARLGGQG</sequence>
<evidence type="ECO:0000313" key="2">
    <source>
        <dbReference type="EMBL" id="TVT16086.1"/>
    </source>
</evidence>
<gene>
    <name evidence="2" type="ORF">FNH05_36780</name>
</gene>
<evidence type="ECO:0000313" key="3">
    <source>
        <dbReference type="Proteomes" id="UP000320011"/>
    </source>
</evidence>
<feature type="compositionally biased region" description="Basic and acidic residues" evidence="1">
    <location>
        <begin position="26"/>
        <end position="37"/>
    </location>
</feature>
<comment type="caution">
    <text evidence="2">The sequence shown here is derived from an EMBL/GenBank/DDBJ whole genome shotgun (WGS) entry which is preliminary data.</text>
</comment>
<accession>A0A557ZVP0</accession>
<feature type="compositionally biased region" description="Low complexity" evidence="1">
    <location>
        <begin position="56"/>
        <end position="68"/>
    </location>
</feature>
<dbReference type="Proteomes" id="UP000320011">
    <property type="component" value="Unassembled WGS sequence"/>
</dbReference>
<feature type="region of interest" description="Disordered" evidence="1">
    <location>
        <begin position="226"/>
        <end position="281"/>
    </location>
</feature>
<proteinExistence type="predicted"/>
<feature type="region of interest" description="Disordered" evidence="1">
    <location>
        <begin position="1"/>
        <end position="161"/>
    </location>
</feature>
<feature type="compositionally biased region" description="Polar residues" evidence="1">
    <location>
        <begin position="1"/>
        <end position="12"/>
    </location>
</feature>